<protein>
    <submittedName>
        <fullName evidence="1">Uncharacterized protein</fullName>
    </submittedName>
</protein>
<reference evidence="1" key="1">
    <citation type="submission" date="2022-08" db="EMBL/GenBank/DDBJ databases">
        <authorList>
            <person name="Gutierrez-Valencia J."/>
        </authorList>
    </citation>
    <scope>NUCLEOTIDE SEQUENCE</scope>
</reference>
<evidence type="ECO:0000313" key="1">
    <source>
        <dbReference type="EMBL" id="CAI0380264.1"/>
    </source>
</evidence>
<organism evidence="1 2">
    <name type="scientific">Linum tenue</name>
    <dbReference type="NCBI Taxonomy" id="586396"/>
    <lineage>
        <taxon>Eukaryota</taxon>
        <taxon>Viridiplantae</taxon>
        <taxon>Streptophyta</taxon>
        <taxon>Embryophyta</taxon>
        <taxon>Tracheophyta</taxon>
        <taxon>Spermatophyta</taxon>
        <taxon>Magnoliopsida</taxon>
        <taxon>eudicotyledons</taxon>
        <taxon>Gunneridae</taxon>
        <taxon>Pentapetalae</taxon>
        <taxon>rosids</taxon>
        <taxon>fabids</taxon>
        <taxon>Malpighiales</taxon>
        <taxon>Linaceae</taxon>
        <taxon>Linum</taxon>
    </lineage>
</organism>
<dbReference type="AlphaFoldDB" id="A0AAV0H4P4"/>
<name>A0AAV0H4P4_9ROSI</name>
<accession>A0AAV0H4P4</accession>
<keyword evidence="2" id="KW-1185">Reference proteome</keyword>
<gene>
    <name evidence="1" type="ORF">LITE_LOCUS2587</name>
</gene>
<dbReference type="EMBL" id="CAMGYJ010000002">
    <property type="protein sequence ID" value="CAI0380264.1"/>
    <property type="molecule type" value="Genomic_DNA"/>
</dbReference>
<dbReference type="Proteomes" id="UP001154282">
    <property type="component" value="Unassembled WGS sequence"/>
</dbReference>
<comment type="caution">
    <text evidence="1">The sequence shown here is derived from an EMBL/GenBank/DDBJ whole genome shotgun (WGS) entry which is preliminary data.</text>
</comment>
<evidence type="ECO:0000313" key="2">
    <source>
        <dbReference type="Proteomes" id="UP001154282"/>
    </source>
</evidence>
<proteinExistence type="predicted"/>
<sequence>MKNLRTCRDCHSFMKHVSRKKSLFGTGTVSIISKTELVRVRIIGEGLMMLLRPSALARMDGTQSSHFHVKPPKETYKMFLLRRGWIFLQTRSWIISSHCIYTRSILILIDMRLASVNHECYAQSAIKNGLQKHILRASQNCTWT</sequence>